<evidence type="ECO:0000256" key="1">
    <source>
        <dbReference type="SAM" id="Phobius"/>
    </source>
</evidence>
<evidence type="ECO:0000313" key="3">
    <source>
        <dbReference type="Proteomes" id="UP000828390"/>
    </source>
</evidence>
<protein>
    <submittedName>
        <fullName evidence="2">Uncharacterized protein</fullName>
    </submittedName>
</protein>
<accession>A0A9D4J0L9</accession>
<keyword evidence="3" id="KW-1185">Reference proteome</keyword>
<name>A0A9D4J0L9_DREPO</name>
<dbReference type="Proteomes" id="UP000828390">
    <property type="component" value="Unassembled WGS sequence"/>
</dbReference>
<feature type="transmembrane region" description="Helical" evidence="1">
    <location>
        <begin position="26"/>
        <end position="49"/>
    </location>
</feature>
<reference evidence="2" key="2">
    <citation type="submission" date="2020-11" db="EMBL/GenBank/DDBJ databases">
        <authorList>
            <person name="McCartney M.A."/>
            <person name="Auch B."/>
            <person name="Kono T."/>
            <person name="Mallez S."/>
            <person name="Becker A."/>
            <person name="Gohl D.M."/>
            <person name="Silverstein K.A.T."/>
            <person name="Koren S."/>
            <person name="Bechman K.B."/>
            <person name="Herman A."/>
            <person name="Abrahante J.E."/>
            <person name="Garbe J."/>
        </authorList>
    </citation>
    <scope>NUCLEOTIDE SEQUENCE</scope>
    <source>
        <strain evidence="2">Duluth1</strain>
        <tissue evidence="2">Whole animal</tissue>
    </source>
</reference>
<gene>
    <name evidence="2" type="ORF">DPMN_147419</name>
</gene>
<keyword evidence="1" id="KW-1133">Transmembrane helix</keyword>
<dbReference type="EMBL" id="JAIWYP010000007">
    <property type="protein sequence ID" value="KAH3793895.1"/>
    <property type="molecule type" value="Genomic_DNA"/>
</dbReference>
<organism evidence="2 3">
    <name type="scientific">Dreissena polymorpha</name>
    <name type="common">Zebra mussel</name>
    <name type="synonym">Mytilus polymorpha</name>
    <dbReference type="NCBI Taxonomy" id="45954"/>
    <lineage>
        <taxon>Eukaryota</taxon>
        <taxon>Metazoa</taxon>
        <taxon>Spiralia</taxon>
        <taxon>Lophotrochozoa</taxon>
        <taxon>Mollusca</taxon>
        <taxon>Bivalvia</taxon>
        <taxon>Autobranchia</taxon>
        <taxon>Heteroconchia</taxon>
        <taxon>Euheterodonta</taxon>
        <taxon>Imparidentia</taxon>
        <taxon>Neoheterodontei</taxon>
        <taxon>Myida</taxon>
        <taxon>Dreissenoidea</taxon>
        <taxon>Dreissenidae</taxon>
        <taxon>Dreissena</taxon>
    </lineage>
</organism>
<dbReference type="AlphaFoldDB" id="A0A9D4J0L9"/>
<keyword evidence="1" id="KW-0812">Transmembrane</keyword>
<evidence type="ECO:0000313" key="2">
    <source>
        <dbReference type="EMBL" id="KAH3793895.1"/>
    </source>
</evidence>
<keyword evidence="1" id="KW-0472">Membrane</keyword>
<reference evidence="2" key="1">
    <citation type="journal article" date="2019" name="bioRxiv">
        <title>The Genome of the Zebra Mussel, Dreissena polymorpha: A Resource for Invasive Species Research.</title>
        <authorList>
            <person name="McCartney M.A."/>
            <person name="Auch B."/>
            <person name="Kono T."/>
            <person name="Mallez S."/>
            <person name="Zhang Y."/>
            <person name="Obille A."/>
            <person name="Becker A."/>
            <person name="Abrahante J.E."/>
            <person name="Garbe J."/>
            <person name="Badalamenti J.P."/>
            <person name="Herman A."/>
            <person name="Mangelson H."/>
            <person name="Liachko I."/>
            <person name="Sullivan S."/>
            <person name="Sone E.D."/>
            <person name="Koren S."/>
            <person name="Silverstein K.A.T."/>
            <person name="Beckman K.B."/>
            <person name="Gohl D.M."/>
        </authorList>
    </citation>
    <scope>NUCLEOTIDE SEQUENCE</scope>
    <source>
        <strain evidence="2">Duluth1</strain>
        <tissue evidence="2">Whole animal</tissue>
    </source>
</reference>
<sequence length="88" mass="9695">MHLNLARLLNGSVTPDLVMAMKTKCIIWRTHSSLTVIYIACLIPIIIAIRCELTAGRKLLQCAISVVTTGIWCANDACNHPNSKFNTL</sequence>
<comment type="caution">
    <text evidence="2">The sequence shown here is derived from an EMBL/GenBank/DDBJ whole genome shotgun (WGS) entry which is preliminary data.</text>
</comment>
<proteinExistence type="predicted"/>